<dbReference type="OrthoDB" id="2423629at2759"/>
<evidence type="ECO:0000313" key="3">
    <source>
        <dbReference type="Proteomes" id="UP000265703"/>
    </source>
</evidence>
<name>A0A397SZ22_9GLOM</name>
<protein>
    <recommendedName>
        <fullName evidence="4">MIR domain-containing protein</fullName>
    </recommendedName>
</protein>
<dbReference type="AlphaFoldDB" id="A0A397SZ22"/>
<feature type="compositionally biased region" description="Basic and acidic residues" evidence="1">
    <location>
        <begin position="1"/>
        <end position="22"/>
    </location>
</feature>
<accession>A0A397SZ22</accession>
<reference evidence="2 3" key="1">
    <citation type="submission" date="2018-06" db="EMBL/GenBank/DDBJ databases">
        <title>Comparative genomics reveals the genomic features of Rhizophagus irregularis, R. cerebriforme, R. diaphanum and Gigaspora rosea, and their symbiotic lifestyle signature.</title>
        <authorList>
            <person name="Morin E."/>
            <person name="San Clemente H."/>
            <person name="Chen E.C.H."/>
            <person name="De La Providencia I."/>
            <person name="Hainaut M."/>
            <person name="Kuo A."/>
            <person name="Kohler A."/>
            <person name="Murat C."/>
            <person name="Tang N."/>
            <person name="Roy S."/>
            <person name="Loubradou J."/>
            <person name="Henrissat B."/>
            <person name="Grigoriev I.V."/>
            <person name="Corradi N."/>
            <person name="Roux C."/>
            <person name="Martin F.M."/>
        </authorList>
    </citation>
    <scope>NUCLEOTIDE SEQUENCE [LARGE SCALE GENOMIC DNA]</scope>
    <source>
        <strain evidence="2 3">DAOM 227022</strain>
    </source>
</reference>
<feature type="region of interest" description="Disordered" evidence="1">
    <location>
        <begin position="1"/>
        <end position="28"/>
    </location>
</feature>
<dbReference type="EMBL" id="QKYT01000235">
    <property type="protein sequence ID" value="RIA89057.1"/>
    <property type="molecule type" value="Genomic_DNA"/>
</dbReference>
<evidence type="ECO:0000256" key="1">
    <source>
        <dbReference type="SAM" id="MobiDB-lite"/>
    </source>
</evidence>
<keyword evidence="3" id="KW-1185">Reference proteome</keyword>
<sequence length="183" mass="21745">MVTDKEETNRNFQKEDKSKKGDQQNNLKKNTYKQIKKELATYADTFITLQHIKSKKSLGIYYYYCNGYNCEYYKPPVTEHSEVSCIDTNRSYWDQNWKFNHSKLDNYQGYLKSNDTIINLSIKKTSNNANIFLRSHDIQFTIENDSFQEVVCHNERLGGNDEWCIELIKQYIWTTDALQLCNN</sequence>
<dbReference type="Proteomes" id="UP000265703">
    <property type="component" value="Unassembled WGS sequence"/>
</dbReference>
<proteinExistence type="predicted"/>
<dbReference type="Gene3D" id="2.80.10.50">
    <property type="match status" value="1"/>
</dbReference>
<evidence type="ECO:0000313" key="2">
    <source>
        <dbReference type="EMBL" id="RIA89057.1"/>
    </source>
</evidence>
<gene>
    <name evidence="2" type="ORF">C1645_825425</name>
</gene>
<organism evidence="2 3">
    <name type="scientific">Glomus cerebriforme</name>
    <dbReference type="NCBI Taxonomy" id="658196"/>
    <lineage>
        <taxon>Eukaryota</taxon>
        <taxon>Fungi</taxon>
        <taxon>Fungi incertae sedis</taxon>
        <taxon>Mucoromycota</taxon>
        <taxon>Glomeromycotina</taxon>
        <taxon>Glomeromycetes</taxon>
        <taxon>Glomerales</taxon>
        <taxon>Glomeraceae</taxon>
        <taxon>Glomus</taxon>
    </lineage>
</organism>
<comment type="caution">
    <text evidence="2">The sequence shown here is derived from an EMBL/GenBank/DDBJ whole genome shotgun (WGS) entry which is preliminary data.</text>
</comment>
<evidence type="ECO:0008006" key="4">
    <source>
        <dbReference type="Google" id="ProtNLM"/>
    </source>
</evidence>